<dbReference type="PANTHER" id="PTHR43008:SF4">
    <property type="entry name" value="CHAIN DEHYDROGENASE, PUTATIVE (AFU_ORTHOLOGUE AFUA_4G08710)-RELATED"/>
    <property type="match status" value="1"/>
</dbReference>
<name>A0A0L8HBL0_OCTBM</name>
<comment type="similarity">
    <text evidence="1">Belongs to the short-chain dehydrogenases/reductases (SDR) family.</text>
</comment>
<dbReference type="AlphaFoldDB" id="A0A0L8HBL0"/>
<dbReference type="EMBL" id="KQ418642">
    <property type="protein sequence ID" value="KOF86469.1"/>
    <property type="molecule type" value="Genomic_DNA"/>
</dbReference>
<evidence type="ECO:0000256" key="2">
    <source>
        <dbReference type="ARBA" id="ARBA00023002"/>
    </source>
</evidence>
<dbReference type="KEGG" id="obi:106871738"/>
<dbReference type="PANTHER" id="PTHR43008">
    <property type="entry name" value="BENZIL REDUCTASE"/>
    <property type="match status" value="1"/>
</dbReference>
<dbReference type="PRINTS" id="PR00081">
    <property type="entry name" value="GDHRDH"/>
</dbReference>
<protein>
    <recommendedName>
        <fullName evidence="4">Ketoreductase (KR) domain-containing protein</fullName>
    </recommendedName>
</protein>
<dbReference type="OMA" id="WVHIANI"/>
<evidence type="ECO:0000256" key="1">
    <source>
        <dbReference type="ARBA" id="ARBA00006484"/>
    </source>
</evidence>
<dbReference type="GO" id="GO:0016616">
    <property type="term" value="F:oxidoreductase activity, acting on the CH-OH group of donors, NAD or NADP as acceptor"/>
    <property type="evidence" value="ECO:0007669"/>
    <property type="project" value="UniProtKB-ARBA"/>
</dbReference>
<evidence type="ECO:0000313" key="3">
    <source>
        <dbReference type="EMBL" id="KOF86469.1"/>
    </source>
</evidence>
<sequence>MVSKHLYKQYLYKHYYIHHTSSHQTVFCISPSFYYWVHIANIKLYLLSLVEKMTSNHNEERQKIAIVTGGTGGIGFATSKALASQGYNLILGYLSDSENAKKCLQELETDFNIEVRTISGDVCEEGTVNSYFSCLNEMNGKLTAIVHTAGLFKPNSFSKDPNTCFSTFEYYDYYQDIYPKCFIRLVETGMKFMEDGHGYIVCLSSPGCNINDHVRLGYMMPGTGKCVLEYLSRHYAKMLAKRGISCNCIVPGYIQTKPWKLRESILGPDVGCQRTPMGRWGQPEEIGDFISYLCSPKASFLTGATIPFDGGLSLGKQ</sequence>
<dbReference type="STRING" id="37653.A0A0L8HBL0"/>
<proteinExistence type="inferred from homology"/>
<keyword evidence="2" id="KW-0560">Oxidoreductase</keyword>
<evidence type="ECO:0008006" key="4">
    <source>
        <dbReference type="Google" id="ProtNLM"/>
    </source>
</evidence>
<reference evidence="3" key="1">
    <citation type="submission" date="2015-07" db="EMBL/GenBank/DDBJ databases">
        <title>MeaNS - Measles Nucleotide Surveillance Program.</title>
        <authorList>
            <person name="Tran T."/>
            <person name="Druce J."/>
        </authorList>
    </citation>
    <scope>NUCLEOTIDE SEQUENCE</scope>
    <source>
        <strain evidence="3">UCB-OBI-ISO-001</strain>
        <tissue evidence="3">Gonad</tissue>
    </source>
</reference>
<accession>A0A0L8HBL0</accession>
<dbReference type="Gene3D" id="3.40.50.720">
    <property type="entry name" value="NAD(P)-binding Rossmann-like Domain"/>
    <property type="match status" value="1"/>
</dbReference>
<dbReference type="SUPFAM" id="SSF51735">
    <property type="entry name" value="NAD(P)-binding Rossmann-fold domains"/>
    <property type="match status" value="1"/>
</dbReference>
<organism evidence="3">
    <name type="scientific">Octopus bimaculoides</name>
    <name type="common">California two-spotted octopus</name>
    <dbReference type="NCBI Taxonomy" id="37653"/>
    <lineage>
        <taxon>Eukaryota</taxon>
        <taxon>Metazoa</taxon>
        <taxon>Spiralia</taxon>
        <taxon>Lophotrochozoa</taxon>
        <taxon>Mollusca</taxon>
        <taxon>Cephalopoda</taxon>
        <taxon>Coleoidea</taxon>
        <taxon>Octopodiformes</taxon>
        <taxon>Octopoda</taxon>
        <taxon>Incirrata</taxon>
        <taxon>Octopodidae</taxon>
        <taxon>Octopus</taxon>
    </lineage>
</organism>
<dbReference type="Pfam" id="PF13561">
    <property type="entry name" value="adh_short_C2"/>
    <property type="match status" value="1"/>
</dbReference>
<gene>
    <name evidence="3" type="ORF">OCBIM_22018576mg</name>
</gene>
<dbReference type="InterPro" id="IPR002347">
    <property type="entry name" value="SDR_fam"/>
</dbReference>
<dbReference type="InterPro" id="IPR036291">
    <property type="entry name" value="NAD(P)-bd_dom_sf"/>
</dbReference>
<dbReference type="GO" id="GO:0050664">
    <property type="term" value="F:oxidoreductase activity, acting on NAD(P)H, oxygen as acceptor"/>
    <property type="evidence" value="ECO:0007669"/>
    <property type="project" value="TreeGrafter"/>
</dbReference>
<dbReference type="OrthoDB" id="47007at2759"/>